<keyword evidence="1" id="KW-0812">Transmembrane</keyword>
<sequence length="81" mass="8831">MPAADSNQTTTAYYSIVLSFDLRIVISLVALGGKLALYWIDSCENTNKGTAFSRETSQTLDGWMDGWMDGQVTNGEFEAGV</sequence>
<evidence type="ECO:0000313" key="2">
    <source>
        <dbReference type="EMBL" id="KAA8574055.1"/>
    </source>
</evidence>
<organism evidence="2 3">
    <name type="scientific">Monilinia fructicola</name>
    <name type="common">Brown rot fungus</name>
    <name type="synonym">Ciboria fructicola</name>
    <dbReference type="NCBI Taxonomy" id="38448"/>
    <lineage>
        <taxon>Eukaryota</taxon>
        <taxon>Fungi</taxon>
        <taxon>Dikarya</taxon>
        <taxon>Ascomycota</taxon>
        <taxon>Pezizomycotina</taxon>
        <taxon>Leotiomycetes</taxon>
        <taxon>Helotiales</taxon>
        <taxon>Sclerotiniaceae</taxon>
        <taxon>Monilinia</taxon>
    </lineage>
</organism>
<protein>
    <submittedName>
        <fullName evidence="2">Uncharacterized protein</fullName>
    </submittedName>
</protein>
<dbReference type="EMBL" id="VICG01000003">
    <property type="protein sequence ID" value="KAA8574055.1"/>
    <property type="molecule type" value="Genomic_DNA"/>
</dbReference>
<feature type="transmembrane region" description="Helical" evidence="1">
    <location>
        <begin position="12"/>
        <end position="31"/>
    </location>
</feature>
<keyword evidence="3" id="KW-1185">Reference proteome</keyword>
<comment type="caution">
    <text evidence="2">The sequence shown here is derived from an EMBL/GenBank/DDBJ whole genome shotgun (WGS) entry which is preliminary data.</text>
</comment>
<proteinExistence type="predicted"/>
<accession>A0A5M9K5G3</accession>
<evidence type="ECO:0000256" key="1">
    <source>
        <dbReference type="SAM" id="Phobius"/>
    </source>
</evidence>
<dbReference type="AlphaFoldDB" id="A0A5M9K5G3"/>
<evidence type="ECO:0000313" key="3">
    <source>
        <dbReference type="Proteomes" id="UP000322873"/>
    </source>
</evidence>
<keyword evidence="1" id="KW-0472">Membrane</keyword>
<dbReference type="Proteomes" id="UP000322873">
    <property type="component" value="Unassembled WGS sequence"/>
</dbReference>
<keyword evidence="1" id="KW-1133">Transmembrane helix</keyword>
<reference evidence="2 3" key="1">
    <citation type="submission" date="2019-06" db="EMBL/GenBank/DDBJ databases">
        <title>Genome Sequence of the Brown Rot Fungal Pathogen Monilinia fructicola.</title>
        <authorList>
            <person name="De Miccolis Angelini R.M."/>
            <person name="Landi L."/>
            <person name="Abate D."/>
            <person name="Pollastro S."/>
            <person name="Romanazzi G."/>
            <person name="Faretra F."/>
        </authorList>
    </citation>
    <scope>NUCLEOTIDE SEQUENCE [LARGE SCALE GENOMIC DNA]</scope>
    <source>
        <strain evidence="2 3">Mfrc123</strain>
    </source>
</reference>
<gene>
    <name evidence="2" type="ORF">EYC84_005585</name>
</gene>
<name>A0A5M9K5G3_MONFR</name>